<evidence type="ECO:0000256" key="7">
    <source>
        <dbReference type="ARBA" id="ARBA00047989"/>
    </source>
</evidence>
<dbReference type="OrthoDB" id="4279at2"/>
<dbReference type="InterPro" id="IPR003730">
    <property type="entry name" value="Cu_polyphenol_OxRdtase"/>
</dbReference>
<comment type="catalytic activity">
    <reaction evidence="8">
        <text>adenosine + phosphate = alpha-D-ribose 1-phosphate + adenine</text>
        <dbReference type="Rhea" id="RHEA:27642"/>
        <dbReference type="ChEBI" id="CHEBI:16335"/>
        <dbReference type="ChEBI" id="CHEBI:16708"/>
        <dbReference type="ChEBI" id="CHEBI:43474"/>
        <dbReference type="ChEBI" id="CHEBI:57720"/>
        <dbReference type="EC" id="2.4.2.1"/>
    </reaction>
    <physiologicalReaction direction="left-to-right" evidence="8">
        <dbReference type="Rhea" id="RHEA:27643"/>
    </physiologicalReaction>
</comment>
<evidence type="ECO:0000256" key="6">
    <source>
        <dbReference type="ARBA" id="ARBA00022833"/>
    </source>
</evidence>
<proteinExistence type="inferred from homology"/>
<dbReference type="GO" id="GO:0016787">
    <property type="term" value="F:hydrolase activity"/>
    <property type="evidence" value="ECO:0007669"/>
    <property type="project" value="UniProtKB-KW"/>
</dbReference>
<dbReference type="InterPro" id="IPR038371">
    <property type="entry name" value="Cu_polyphenol_OxRdtase_sf"/>
</dbReference>
<dbReference type="PANTHER" id="PTHR30616:SF2">
    <property type="entry name" value="PURINE NUCLEOSIDE PHOSPHORYLASE LACC1"/>
    <property type="match status" value="1"/>
</dbReference>
<comment type="catalytic activity">
    <reaction evidence="9">
        <text>S-methyl-5'-thioadenosine + phosphate = 5-(methylsulfanyl)-alpha-D-ribose 1-phosphate + adenine</text>
        <dbReference type="Rhea" id="RHEA:11852"/>
        <dbReference type="ChEBI" id="CHEBI:16708"/>
        <dbReference type="ChEBI" id="CHEBI:17509"/>
        <dbReference type="ChEBI" id="CHEBI:43474"/>
        <dbReference type="ChEBI" id="CHEBI:58533"/>
        <dbReference type="EC" id="2.4.2.28"/>
    </reaction>
    <physiologicalReaction direction="left-to-right" evidence="9">
        <dbReference type="Rhea" id="RHEA:11853"/>
    </physiologicalReaction>
</comment>
<dbReference type="GO" id="GO:0005507">
    <property type="term" value="F:copper ion binding"/>
    <property type="evidence" value="ECO:0007669"/>
    <property type="project" value="TreeGrafter"/>
</dbReference>
<dbReference type="STRING" id="465721.ACG33_11955"/>
<dbReference type="AlphaFoldDB" id="A0A127FBK1"/>
<keyword evidence="3" id="KW-0808">Transferase</keyword>
<evidence type="ECO:0000256" key="2">
    <source>
        <dbReference type="ARBA" id="ARBA00007353"/>
    </source>
</evidence>
<dbReference type="CDD" id="cd16833">
    <property type="entry name" value="YfiH"/>
    <property type="match status" value="1"/>
</dbReference>
<evidence type="ECO:0000313" key="11">
    <source>
        <dbReference type="EMBL" id="AMN47797.1"/>
    </source>
</evidence>
<name>A0A127FBK1_STEDE</name>
<protein>
    <recommendedName>
        <fullName evidence="10">Purine nucleoside phosphorylase</fullName>
    </recommendedName>
</protein>
<comment type="catalytic activity">
    <reaction evidence="7">
        <text>adenosine + H2O + H(+) = inosine + NH4(+)</text>
        <dbReference type="Rhea" id="RHEA:24408"/>
        <dbReference type="ChEBI" id="CHEBI:15377"/>
        <dbReference type="ChEBI" id="CHEBI:15378"/>
        <dbReference type="ChEBI" id="CHEBI:16335"/>
        <dbReference type="ChEBI" id="CHEBI:17596"/>
        <dbReference type="ChEBI" id="CHEBI:28938"/>
        <dbReference type="EC" id="3.5.4.4"/>
    </reaction>
    <physiologicalReaction direction="left-to-right" evidence="7">
        <dbReference type="Rhea" id="RHEA:24409"/>
    </physiologicalReaction>
</comment>
<dbReference type="PANTHER" id="PTHR30616">
    <property type="entry name" value="UNCHARACTERIZED PROTEIN YFIH"/>
    <property type="match status" value="1"/>
</dbReference>
<comment type="similarity">
    <text evidence="2 10">Belongs to the purine nucleoside phosphorylase YfiH/LACC1 family.</text>
</comment>
<evidence type="ECO:0000256" key="3">
    <source>
        <dbReference type="ARBA" id="ARBA00022679"/>
    </source>
</evidence>
<sequence>MQWIRPAWPAPAQVRSAVSLRGGGISAGSYASLNLGMHVGDDPQAVASNRHRLCEALHLPGEPLWLDQVHGIRVVEAAPRGAMRPAPQADAVYARQAHQVCVVLTADCLPVLFCDRAGTRVAAAHAGWRGLAGGVLAATLAAMGGAPGEMMAWLGPAIEPAAFEVGEEVRAAFLVRDTLHSKAFQGNAQGRWQADLAALARRELQRLGVEAVFEGGWLESGATSRTDAQGGEREHDGISSFRCYADATRFFSYRRDGRTGRMATLIWRES</sequence>
<reference evidence="11 12" key="1">
    <citation type="submission" date="2015-06" db="EMBL/GenBank/DDBJ databases">
        <title>A Comprehensive Approach to Explore the Metabolic and Phylogenetic Diversity of Bacterial Steroid Degradation in the Environment: Testosterone as an Example.</title>
        <authorList>
            <person name="Yang F.-C."/>
            <person name="Chen Y.-L."/>
            <person name="Yu C.-P."/>
            <person name="Tang S.-L."/>
            <person name="Wang P.-H."/>
            <person name="Ismail W."/>
            <person name="Wang C.-H."/>
            <person name="Yang C.-Y."/>
            <person name="Chiang Y.-R."/>
        </authorList>
    </citation>
    <scope>NUCLEOTIDE SEQUENCE [LARGE SCALE GENOMIC DNA]</scope>
    <source>
        <strain evidence="11 12">DSM 18526</strain>
    </source>
</reference>
<accession>A0A127FBK1</accession>
<dbReference type="EMBL" id="CP011971">
    <property type="protein sequence ID" value="AMN47797.1"/>
    <property type="molecule type" value="Genomic_DNA"/>
</dbReference>
<organism evidence="11 12">
    <name type="scientific">Steroidobacter denitrificans</name>
    <dbReference type="NCBI Taxonomy" id="465721"/>
    <lineage>
        <taxon>Bacteria</taxon>
        <taxon>Pseudomonadati</taxon>
        <taxon>Pseudomonadota</taxon>
        <taxon>Gammaproteobacteria</taxon>
        <taxon>Steroidobacterales</taxon>
        <taxon>Steroidobacteraceae</taxon>
        <taxon>Steroidobacter</taxon>
    </lineage>
</organism>
<dbReference type="KEGG" id="sdf:ACG33_11955"/>
<dbReference type="PATRIC" id="fig|465721.4.peg.2555"/>
<evidence type="ECO:0000256" key="1">
    <source>
        <dbReference type="ARBA" id="ARBA00000553"/>
    </source>
</evidence>
<dbReference type="SUPFAM" id="SSF64438">
    <property type="entry name" value="CNF1/YfiH-like putative cysteine hydrolases"/>
    <property type="match status" value="1"/>
</dbReference>
<evidence type="ECO:0000256" key="9">
    <source>
        <dbReference type="ARBA" id="ARBA00049893"/>
    </source>
</evidence>
<keyword evidence="4" id="KW-0479">Metal-binding</keyword>
<keyword evidence="5" id="KW-0378">Hydrolase</keyword>
<gene>
    <name evidence="11" type="ORF">ACG33_11955</name>
</gene>
<dbReference type="GO" id="GO:0017061">
    <property type="term" value="F:S-methyl-5-thioadenosine phosphorylase activity"/>
    <property type="evidence" value="ECO:0007669"/>
    <property type="project" value="UniProtKB-EC"/>
</dbReference>
<evidence type="ECO:0000313" key="12">
    <source>
        <dbReference type="Proteomes" id="UP000070250"/>
    </source>
</evidence>
<dbReference type="NCBIfam" id="TIGR00726">
    <property type="entry name" value="peptidoglycan editing factor PgeF"/>
    <property type="match status" value="1"/>
</dbReference>
<evidence type="ECO:0000256" key="5">
    <source>
        <dbReference type="ARBA" id="ARBA00022801"/>
    </source>
</evidence>
<evidence type="ECO:0000256" key="10">
    <source>
        <dbReference type="RuleBase" id="RU361274"/>
    </source>
</evidence>
<dbReference type="Pfam" id="PF02578">
    <property type="entry name" value="Cu-oxidase_4"/>
    <property type="match status" value="1"/>
</dbReference>
<dbReference type="Gene3D" id="3.60.140.10">
    <property type="entry name" value="CNF1/YfiH-like putative cysteine hydrolases"/>
    <property type="match status" value="1"/>
</dbReference>
<evidence type="ECO:0000256" key="4">
    <source>
        <dbReference type="ARBA" id="ARBA00022723"/>
    </source>
</evidence>
<keyword evidence="6" id="KW-0862">Zinc</keyword>
<dbReference type="InterPro" id="IPR011324">
    <property type="entry name" value="Cytotoxic_necrot_fac-like_cat"/>
</dbReference>
<comment type="catalytic activity">
    <reaction evidence="1">
        <text>inosine + phosphate = alpha-D-ribose 1-phosphate + hypoxanthine</text>
        <dbReference type="Rhea" id="RHEA:27646"/>
        <dbReference type="ChEBI" id="CHEBI:17368"/>
        <dbReference type="ChEBI" id="CHEBI:17596"/>
        <dbReference type="ChEBI" id="CHEBI:43474"/>
        <dbReference type="ChEBI" id="CHEBI:57720"/>
        <dbReference type="EC" id="2.4.2.1"/>
    </reaction>
    <physiologicalReaction direction="left-to-right" evidence="1">
        <dbReference type="Rhea" id="RHEA:27647"/>
    </physiologicalReaction>
</comment>
<dbReference type="Proteomes" id="UP000070250">
    <property type="component" value="Chromosome"/>
</dbReference>
<keyword evidence="12" id="KW-1185">Reference proteome</keyword>
<evidence type="ECO:0000256" key="8">
    <source>
        <dbReference type="ARBA" id="ARBA00048968"/>
    </source>
</evidence>